<dbReference type="EMBL" id="BX569691">
    <property type="protein sequence ID" value="CAE07317.1"/>
    <property type="molecule type" value="Genomic_DNA"/>
</dbReference>
<organism evidence="1 2">
    <name type="scientific">Parasynechococcus marenigrum (strain WH8102)</name>
    <dbReference type="NCBI Taxonomy" id="84588"/>
    <lineage>
        <taxon>Bacteria</taxon>
        <taxon>Bacillati</taxon>
        <taxon>Cyanobacteriota</taxon>
        <taxon>Cyanophyceae</taxon>
        <taxon>Synechococcales</taxon>
        <taxon>Prochlorococcaceae</taxon>
        <taxon>Parasynechococcus</taxon>
        <taxon>Parasynechococcus marenigrum</taxon>
    </lineage>
</organism>
<dbReference type="eggNOG" id="ENOG502ZNK9">
    <property type="taxonomic scope" value="Bacteria"/>
</dbReference>
<dbReference type="RefSeq" id="WP_011127667.1">
    <property type="nucleotide sequence ID" value="NC_005070.1"/>
</dbReference>
<dbReference type="KEGG" id="syw:SYNW0802"/>
<dbReference type="AlphaFoldDB" id="Q7U823"/>
<sequence>MTVEPGSTDCRLLIDAKRSLEDVLKTLSDLPHTDHIRQQLLAVHNQLEGMHDLKRAGGAGVSFRSSSWCSKTTDVLAG</sequence>
<proteinExistence type="predicted"/>
<dbReference type="HOGENOM" id="CLU_184483_1_0_3"/>
<accession>Q7U823</accession>
<name>Q7U823_PARMW</name>
<reference evidence="1 2" key="1">
    <citation type="journal article" date="2003" name="Nature">
        <title>The genome of a motile marine Synechococcus.</title>
        <authorList>
            <person name="Palenik B."/>
            <person name="Brahamsha B."/>
            <person name="Larimer F."/>
            <person name="Land M."/>
            <person name="Hauser L."/>
            <person name="Chain P."/>
            <person name="Lamerdin J."/>
            <person name="Regala W."/>
            <person name="Allen E.A."/>
            <person name="McCarren J."/>
            <person name="Paulsen I."/>
            <person name="Dufresne A."/>
            <person name="Partensky F."/>
            <person name="Webb E."/>
            <person name="Waterbury J."/>
        </authorList>
    </citation>
    <scope>NUCLEOTIDE SEQUENCE [LARGE SCALE GENOMIC DNA]</scope>
    <source>
        <strain evidence="1 2">WH8102</strain>
    </source>
</reference>
<evidence type="ECO:0000313" key="1">
    <source>
        <dbReference type="EMBL" id="CAE07317.1"/>
    </source>
</evidence>
<keyword evidence="2" id="KW-1185">Reference proteome</keyword>
<gene>
    <name evidence="1" type="ordered locus">SYNW0802</name>
</gene>
<evidence type="ECO:0000313" key="2">
    <source>
        <dbReference type="Proteomes" id="UP000001422"/>
    </source>
</evidence>
<dbReference type="Proteomes" id="UP000001422">
    <property type="component" value="Chromosome"/>
</dbReference>
<protein>
    <submittedName>
        <fullName evidence="1">Conserved hypothetical</fullName>
    </submittedName>
</protein>